<evidence type="ECO:0000313" key="3">
    <source>
        <dbReference type="Proteomes" id="UP001549047"/>
    </source>
</evidence>
<accession>A0ABV2J573</accession>
<dbReference type="InterPro" id="IPR013740">
    <property type="entry name" value="Redoxin"/>
</dbReference>
<dbReference type="Pfam" id="PF08534">
    <property type="entry name" value="Redoxin"/>
    <property type="match status" value="1"/>
</dbReference>
<dbReference type="PROSITE" id="PS51352">
    <property type="entry name" value="THIOREDOXIN_2"/>
    <property type="match status" value="1"/>
</dbReference>
<dbReference type="EMBL" id="JBEPMB010000010">
    <property type="protein sequence ID" value="MET3615907.1"/>
    <property type="molecule type" value="Genomic_DNA"/>
</dbReference>
<dbReference type="SUPFAM" id="SSF52833">
    <property type="entry name" value="Thioredoxin-like"/>
    <property type="match status" value="1"/>
</dbReference>
<dbReference type="InterPro" id="IPR036249">
    <property type="entry name" value="Thioredoxin-like_sf"/>
</dbReference>
<proteinExistence type="predicted"/>
<dbReference type="Proteomes" id="UP001549047">
    <property type="component" value="Unassembled WGS sequence"/>
</dbReference>
<dbReference type="NCBIfam" id="NF047696">
    <property type="entry name" value="ThlDiSintTplARhiz"/>
    <property type="match status" value="1"/>
</dbReference>
<comment type="caution">
    <text evidence="2">The sequence shown here is derived from an EMBL/GenBank/DDBJ whole genome shotgun (WGS) entry which is preliminary data.</text>
</comment>
<keyword evidence="3" id="KW-1185">Reference proteome</keyword>
<protein>
    <submittedName>
        <fullName evidence="2">Thiol-disulfide isomerase/thioredoxin</fullName>
    </submittedName>
</protein>
<feature type="domain" description="Thioredoxin" evidence="1">
    <location>
        <begin position="72"/>
        <end position="219"/>
    </location>
</feature>
<dbReference type="CDD" id="cd02966">
    <property type="entry name" value="TlpA_like_family"/>
    <property type="match status" value="1"/>
</dbReference>
<reference evidence="2 3" key="1">
    <citation type="submission" date="2024-06" db="EMBL/GenBank/DDBJ databases">
        <title>Genomic Encyclopedia of Type Strains, Phase IV (KMG-IV): sequencing the most valuable type-strain genomes for metagenomic binning, comparative biology and taxonomic classification.</title>
        <authorList>
            <person name="Goeker M."/>
        </authorList>
    </citation>
    <scope>NUCLEOTIDE SEQUENCE [LARGE SCALE GENOMIC DNA]</scope>
    <source>
        <strain evidence="2 3">DSM 29780</strain>
    </source>
</reference>
<dbReference type="PANTHER" id="PTHR42852:SF13">
    <property type="entry name" value="PROTEIN DIPZ"/>
    <property type="match status" value="1"/>
</dbReference>
<dbReference type="PANTHER" id="PTHR42852">
    <property type="entry name" value="THIOL:DISULFIDE INTERCHANGE PROTEIN DSBE"/>
    <property type="match status" value="1"/>
</dbReference>
<keyword evidence="2" id="KW-0413">Isomerase</keyword>
<dbReference type="InterPro" id="IPR013766">
    <property type="entry name" value="Thioredoxin_domain"/>
</dbReference>
<dbReference type="GO" id="GO:0016853">
    <property type="term" value="F:isomerase activity"/>
    <property type="evidence" value="ECO:0007669"/>
    <property type="project" value="UniProtKB-KW"/>
</dbReference>
<dbReference type="InterPro" id="IPR050553">
    <property type="entry name" value="Thioredoxin_ResA/DsbE_sf"/>
</dbReference>
<gene>
    <name evidence="2" type="ORF">ABID16_004254</name>
</gene>
<evidence type="ECO:0000259" key="1">
    <source>
        <dbReference type="PROSITE" id="PS51352"/>
    </source>
</evidence>
<sequence length="220" mass="23025">MTTENRKALPVLTLAAAAVVLGVLSGAVAVYMKSSGSGKDALAASGDCAKSDALMAKLKPLMKGQVAALVAANPPRSLGDFSFKGPDGKAMTLADFKGKTVLLNLWATWCIPCRTEMPELDALQKEMGADGTFEVAAINIDTGNDDKPNAFRKDTGITSLAFYRDNTLNTFNRLKKEGLAFGLPATMLIDKDGCLVAAMNGPAAWHSDDAKALVVAAKGE</sequence>
<dbReference type="Gene3D" id="3.40.30.10">
    <property type="entry name" value="Glutaredoxin"/>
    <property type="match status" value="1"/>
</dbReference>
<organism evidence="2 3">
    <name type="scientific">Rhizobium aquaticum</name>
    <dbReference type="NCBI Taxonomy" id="1549636"/>
    <lineage>
        <taxon>Bacteria</taxon>
        <taxon>Pseudomonadati</taxon>
        <taxon>Pseudomonadota</taxon>
        <taxon>Alphaproteobacteria</taxon>
        <taxon>Hyphomicrobiales</taxon>
        <taxon>Rhizobiaceae</taxon>
        <taxon>Rhizobium/Agrobacterium group</taxon>
        <taxon>Rhizobium</taxon>
    </lineage>
</organism>
<name>A0ABV2J573_9HYPH</name>
<dbReference type="RefSeq" id="WP_354558373.1">
    <property type="nucleotide sequence ID" value="NZ_JBEPMB010000010.1"/>
</dbReference>
<evidence type="ECO:0000313" key="2">
    <source>
        <dbReference type="EMBL" id="MET3615907.1"/>
    </source>
</evidence>